<organism evidence="4">
    <name type="scientific">marine metagenome</name>
    <dbReference type="NCBI Taxonomy" id="408172"/>
    <lineage>
        <taxon>unclassified sequences</taxon>
        <taxon>metagenomes</taxon>
        <taxon>ecological metagenomes</taxon>
    </lineage>
</organism>
<dbReference type="Gene3D" id="1.10.10.10">
    <property type="entry name" value="Winged helix-like DNA-binding domain superfamily/Winged helix DNA-binding domain"/>
    <property type="match status" value="1"/>
</dbReference>
<dbReference type="HAMAP" id="MF_01114">
    <property type="entry name" value="RecX"/>
    <property type="match status" value="1"/>
</dbReference>
<evidence type="ECO:0000256" key="2">
    <source>
        <dbReference type="ARBA" id="ARBA00022490"/>
    </source>
</evidence>
<dbReference type="EMBL" id="UINC01011428">
    <property type="protein sequence ID" value="SVA50451.1"/>
    <property type="molecule type" value="Genomic_DNA"/>
</dbReference>
<feature type="non-terminal residue" evidence="4">
    <location>
        <position position="1"/>
    </location>
</feature>
<evidence type="ECO:0000313" key="4">
    <source>
        <dbReference type="EMBL" id="SVA50451.1"/>
    </source>
</evidence>
<proteinExistence type="inferred from homology"/>
<dbReference type="GO" id="GO:0006282">
    <property type="term" value="P:regulation of DNA repair"/>
    <property type="evidence" value="ECO:0007669"/>
    <property type="project" value="InterPro"/>
</dbReference>
<dbReference type="PANTHER" id="PTHR33602">
    <property type="entry name" value="REGULATORY PROTEIN RECX FAMILY PROTEIN"/>
    <property type="match status" value="1"/>
</dbReference>
<dbReference type="InterPro" id="IPR003783">
    <property type="entry name" value="Regulatory_RecX"/>
</dbReference>
<sequence>VISVSLQEKRKNRYTIQLSNGDIFGISRDILFSNPIHVDDILDCPTIGRLIGLENLQKVRDSALTLISYRMRSKKEIGFRLRKKGFAVTQIASTIKELEKKGLIDDEKFGLYFARDNVRRSLLGPIALKHRLKYHFSSFEMIEKICDNIYQEFPIESLIKKIIKKQSLNDLKNNSIIKKRLIGQLKRKGYFWSDIEPILQYYTK</sequence>
<dbReference type="AlphaFoldDB" id="A0A381WDS4"/>
<feature type="domain" description="RecX first three-helical" evidence="3">
    <location>
        <begin position="60"/>
        <end position="98"/>
    </location>
</feature>
<reference evidence="4" key="1">
    <citation type="submission" date="2018-05" db="EMBL/GenBank/DDBJ databases">
        <authorList>
            <person name="Lanie J.A."/>
            <person name="Ng W.-L."/>
            <person name="Kazmierczak K.M."/>
            <person name="Andrzejewski T.M."/>
            <person name="Davidsen T.M."/>
            <person name="Wayne K.J."/>
            <person name="Tettelin H."/>
            <person name="Glass J.I."/>
            <person name="Rusch D."/>
            <person name="Podicherti R."/>
            <person name="Tsui H.-C.T."/>
            <person name="Winkler M.E."/>
        </authorList>
    </citation>
    <scope>NUCLEOTIDE SEQUENCE</scope>
</reference>
<dbReference type="PANTHER" id="PTHR33602:SF1">
    <property type="entry name" value="REGULATORY PROTEIN RECX FAMILY PROTEIN"/>
    <property type="match status" value="1"/>
</dbReference>
<evidence type="ECO:0000259" key="3">
    <source>
        <dbReference type="Pfam" id="PF21982"/>
    </source>
</evidence>
<dbReference type="Pfam" id="PF21982">
    <property type="entry name" value="RecX_HTH1"/>
    <property type="match status" value="1"/>
</dbReference>
<keyword evidence="2" id="KW-0963">Cytoplasm</keyword>
<dbReference type="GO" id="GO:0005737">
    <property type="term" value="C:cytoplasm"/>
    <property type="evidence" value="ECO:0007669"/>
    <property type="project" value="UniProtKB-SubCell"/>
</dbReference>
<name>A0A381WDS4_9ZZZZ</name>
<accession>A0A381WDS4</accession>
<gene>
    <name evidence="4" type="ORF">METZ01_LOCUS103305</name>
</gene>
<comment type="subcellular location">
    <subcellularLocation>
        <location evidence="1">Cytoplasm</location>
    </subcellularLocation>
</comment>
<protein>
    <recommendedName>
        <fullName evidence="3">RecX first three-helical domain-containing protein</fullName>
    </recommendedName>
</protein>
<evidence type="ECO:0000256" key="1">
    <source>
        <dbReference type="ARBA" id="ARBA00004496"/>
    </source>
</evidence>
<dbReference type="InterPro" id="IPR053926">
    <property type="entry name" value="RecX_HTH_1st"/>
</dbReference>
<dbReference type="InterPro" id="IPR036388">
    <property type="entry name" value="WH-like_DNA-bd_sf"/>
</dbReference>